<comment type="caution">
    <text evidence="1">The sequence shown here is derived from an EMBL/GenBank/DDBJ whole genome shotgun (WGS) entry which is preliminary data.</text>
</comment>
<accession>A0A9P1I5U4</accession>
<organism evidence="1 2">
    <name type="scientific">Caenorhabditis angaria</name>
    <dbReference type="NCBI Taxonomy" id="860376"/>
    <lineage>
        <taxon>Eukaryota</taxon>
        <taxon>Metazoa</taxon>
        <taxon>Ecdysozoa</taxon>
        <taxon>Nematoda</taxon>
        <taxon>Chromadorea</taxon>
        <taxon>Rhabditida</taxon>
        <taxon>Rhabditina</taxon>
        <taxon>Rhabditomorpha</taxon>
        <taxon>Rhabditoidea</taxon>
        <taxon>Rhabditidae</taxon>
        <taxon>Peloderinae</taxon>
        <taxon>Caenorhabditis</taxon>
    </lineage>
</organism>
<sequence>MAEKREVFPLEKLAQVITMKIFLKRIKANGYGNATEQQKEIFDLIIDQFVSLNGDKEDIFGLLCDLYRNLITRIQRCTQIKHPQLNYSNKFIFSTLP</sequence>
<gene>
    <name evidence="1" type="ORF">CAMP_LOCUS1263</name>
</gene>
<dbReference type="AlphaFoldDB" id="A0A9P1I5U4"/>
<reference evidence="1" key="1">
    <citation type="submission" date="2022-11" db="EMBL/GenBank/DDBJ databases">
        <authorList>
            <person name="Kikuchi T."/>
        </authorList>
    </citation>
    <scope>NUCLEOTIDE SEQUENCE</scope>
    <source>
        <strain evidence="1">PS1010</strain>
    </source>
</reference>
<proteinExistence type="predicted"/>
<dbReference type="Proteomes" id="UP001152747">
    <property type="component" value="Unassembled WGS sequence"/>
</dbReference>
<evidence type="ECO:0000313" key="1">
    <source>
        <dbReference type="EMBL" id="CAI5438626.1"/>
    </source>
</evidence>
<dbReference type="EMBL" id="CANHGI010000001">
    <property type="protein sequence ID" value="CAI5438626.1"/>
    <property type="molecule type" value="Genomic_DNA"/>
</dbReference>
<evidence type="ECO:0000313" key="2">
    <source>
        <dbReference type="Proteomes" id="UP001152747"/>
    </source>
</evidence>
<protein>
    <submittedName>
        <fullName evidence="1">Uncharacterized protein</fullName>
    </submittedName>
</protein>
<name>A0A9P1I5U4_9PELO</name>
<keyword evidence="2" id="KW-1185">Reference proteome</keyword>